<dbReference type="OrthoDB" id="111592at2157"/>
<keyword evidence="1 3" id="KW-0378">Hydrolase</keyword>
<keyword evidence="3" id="KW-0560">Oxidoreductase</keyword>
<dbReference type="PANTHER" id="PTHR43798:SF31">
    <property type="entry name" value="AB HYDROLASE SUPERFAMILY PROTEIN YCLE"/>
    <property type="match status" value="1"/>
</dbReference>
<dbReference type="GO" id="GO:0016787">
    <property type="term" value="F:hydrolase activity"/>
    <property type="evidence" value="ECO:0007669"/>
    <property type="project" value="UniProtKB-KW"/>
</dbReference>
<keyword evidence="3" id="KW-0575">Peroxidase</keyword>
<dbReference type="EMBL" id="AOLN01000004">
    <property type="protein sequence ID" value="ELZ98136.1"/>
    <property type="molecule type" value="Genomic_DNA"/>
</dbReference>
<feature type="domain" description="AB hydrolase-1" evidence="2">
    <location>
        <begin position="20"/>
        <end position="257"/>
    </location>
</feature>
<proteinExistence type="predicted"/>
<sequence>MPFIRTGDIDTYYERRGVGPPVVFVHAAVLDHTQWDDQASALEDEYTTITYDVRGHGRTGGSARKAYSLDLLADDLGALITALALEKPIICGLSTGGCIAQVYAAANSDGLSGLVLADTFTPEVFDRREWLQRSVLLRAAIPPVRLVGYERVERVMVWIQERLSRTKAGGDYERVAELREDVPKMRTDEFAKVLRAIAAFHETEVVLAAISVPTLVLYGEHELPFIKHHAEKLKREIPTVTVREVPGAGHASNLDNPAFFEDALRTFGAKFTADVT</sequence>
<evidence type="ECO:0000256" key="1">
    <source>
        <dbReference type="ARBA" id="ARBA00022801"/>
    </source>
</evidence>
<dbReference type="RefSeq" id="WP_008318031.1">
    <property type="nucleotide sequence ID" value="NZ_AOLN01000004.1"/>
</dbReference>
<dbReference type="InterPro" id="IPR000073">
    <property type="entry name" value="AB_hydrolase_1"/>
</dbReference>
<dbReference type="InterPro" id="IPR050266">
    <property type="entry name" value="AB_hydrolase_sf"/>
</dbReference>
<dbReference type="GO" id="GO:0004601">
    <property type="term" value="F:peroxidase activity"/>
    <property type="evidence" value="ECO:0007669"/>
    <property type="project" value="UniProtKB-KW"/>
</dbReference>
<accession>M0IMV4</accession>
<dbReference type="PANTHER" id="PTHR43798">
    <property type="entry name" value="MONOACYLGLYCEROL LIPASE"/>
    <property type="match status" value="1"/>
</dbReference>
<dbReference type="AlphaFoldDB" id="M0IMV4"/>
<dbReference type="STRING" id="662479.C440_02773"/>
<name>M0IMV4_9EURY</name>
<keyword evidence="4" id="KW-1185">Reference proteome</keyword>
<organism evidence="3 4">
    <name type="scientific">Haloferax mucosum ATCC BAA-1512</name>
    <dbReference type="NCBI Taxonomy" id="662479"/>
    <lineage>
        <taxon>Archaea</taxon>
        <taxon>Methanobacteriati</taxon>
        <taxon>Methanobacteriota</taxon>
        <taxon>Stenosarchaea group</taxon>
        <taxon>Halobacteria</taxon>
        <taxon>Halobacteriales</taxon>
        <taxon>Haloferacaceae</taxon>
        <taxon>Haloferax</taxon>
    </lineage>
</organism>
<dbReference type="InterPro" id="IPR029058">
    <property type="entry name" value="AB_hydrolase_fold"/>
</dbReference>
<dbReference type="Proteomes" id="UP000011550">
    <property type="component" value="Unassembled WGS sequence"/>
</dbReference>
<evidence type="ECO:0000259" key="2">
    <source>
        <dbReference type="Pfam" id="PF00561"/>
    </source>
</evidence>
<evidence type="ECO:0000313" key="4">
    <source>
        <dbReference type="Proteomes" id="UP000011550"/>
    </source>
</evidence>
<protein>
    <submittedName>
        <fullName evidence="3">Alpha/beta hydrolase fold protein / chloride peroxidase</fullName>
    </submittedName>
</protein>
<dbReference type="Pfam" id="PF00561">
    <property type="entry name" value="Abhydrolase_1"/>
    <property type="match status" value="1"/>
</dbReference>
<dbReference type="PATRIC" id="fig|662479.7.peg.571"/>
<dbReference type="GO" id="GO:0016020">
    <property type="term" value="C:membrane"/>
    <property type="evidence" value="ECO:0007669"/>
    <property type="project" value="TreeGrafter"/>
</dbReference>
<reference evidence="3 4" key="1">
    <citation type="journal article" date="2014" name="PLoS Genet.">
        <title>Phylogenetically driven sequencing of extremely halophilic archaea reveals strategies for static and dynamic osmo-response.</title>
        <authorList>
            <person name="Becker E.A."/>
            <person name="Seitzer P.M."/>
            <person name="Tritt A."/>
            <person name="Larsen D."/>
            <person name="Krusor M."/>
            <person name="Yao A.I."/>
            <person name="Wu D."/>
            <person name="Madern D."/>
            <person name="Eisen J.A."/>
            <person name="Darling A.E."/>
            <person name="Facciotti M.T."/>
        </authorList>
    </citation>
    <scope>NUCLEOTIDE SEQUENCE [LARGE SCALE GENOMIC DNA]</scope>
    <source>
        <strain evidence="3 4">ATCC BAA-1512</strain>
    </source>
</reference>
<dbReference type="Gene3D" id="3.40.50.1820">
    <property type="entry name" value="alpha/beta hydrolase"/>
    <property type="match status" value="1"/>
</dbReference>
<comment type="caution">
    <text evidence="3">The sequence shown here is derived from an EMBL/GenBank/DDBJ whole genome shotgun (WGS) entry which is preliminary data.</text>
</comment>
<gene>
    <name evidence="3" type="ORF">C440_02773</name>
</gene>
<evidence type="ECO:0000313" key="3">
    <source>
        <dbReference type="EMBL" id="ELZ98136.1"/>
    </source>
</evidence>
<dbReference type="SUPFAM" id="SSF53474">
    <property type="entry name" value="alpha/beta-Hydrolases"/>
    <property type="match status" value="1"/>
</dbReference>